<evidence type="ECO:0000313" key="1">
    <source>
        <dbReference type="EMBL" id="MFC5832596.1"/>
    </source>
</evidence>
<sequence length="94" mass="10352">MGGGVEPRCGTRENQAIHAVEERLLADFSGKVSACQVCEAVDRAHRHFSASPIRDFVPISTERHCCRSFIPWGCRRRNWSSAPSSAPHSTAAFP</sequence>
<dbReference type="Proteomes" id="UP001596058">
    <property type="component" value="Unassembled WGS sequence"/>
</dbReference>
<dbReference type="EMBL" id="JBHSPA010000083">
    <property type="protein sequence ID" value="MFC5832596.1"/>
    <property type="molecule type" value="Genomic_DNA"/>
</dbReference>
<organism evidence="1 2">
    <name type="scientific">Nonomuraea insulae</name>
    <dbReference type="NCBI Taxonomy" id="1616787"/>
    <lineage>
        <taxon>Bacteria</taxon>
        <taxon>Bacillati</taxon>
        <taxon>Actinomycetota</taxon>
        <taxon>Actinomycetes</taxon>
        <taxon>Streptosporangiales</taxon>
        <taxon>Streptosporangiaceae</taxon>
        <taxon>Nonomuraea</taxon>
    </lineage>
</organism>
<dbReference type="Gene3D" id="1.10.8.1060">
    <property type="entry name" value="Corynebacterium glutamicum thioredoxin-dependent arsenate reductase, N-terminal domain"/>
    <property type="match status" value="1"/>
</dbReference>
<comment type="caution">
    <text evidence="1">The sequence shown here is derived from an EMBL/GenBank/DDBJ whole genome shotgun (WGS) entry which is preliminary data.</text>
</comment>
<protein>
    <submittedName>
        <fullName evidence="1">Three-helix bundle dimerization domain-containing protein</fullName>
    </submittedName>
</protein>
<name>A0ABW1D6D9_9ACTN</name>
<accession>A0ABW1D6D9</accession>
<reference evidence="2" key="1">
    <citation type="journal article" date="2019" name="Int. J. Syst. Evol. Microbiol.">
        <title>The Global Catalogue of Microorganisms (GCM) 10K type strain sequencing project: providing services to taxonomists for standard genome sequencing and annotation.</title>
        <authorList>
            <consortium name="The Broad Institute Genomics Platform"/>
            <consortium name="The Broad Institute Genome Sequencing Center for Infectious Disease"/>
            <person name="Wu L."/>
            <person name="Ma J."/>
        </authorList>
    </citation>
    <scope>NUCLEOTIDE SEQUENCE [LARGE SCALE GENOMIC DNA]</scope>
    <source>
        <strain evidence="2">CCUG 53903</strain>
    </source>
</reference>
<proteinExistence type="predicted"/>
<dbReference type="NCBIfam" id="NF046112">
    <property type="entry name" value="MSMEG_6209_Nter"/>
    <property type="match status" value="1"/>
</dbReference>
<keyword evidence="2" id="KW-1185">Reference proteome</keyword>
<gene>
    <name evidence="1" type="ORF">ACFPZ3_52830</name>
</gene>
<evidence type="ECO:0000313" key="2">
    <source>
        <dbReference type="Proteomes" id="UP001596058"/>
    </source>
</evidence>
<dbReference type="RefSeq" id="WP_379522035.1">
    <property type="nucleotide sequence ID" value="NZ_JBHSPA010000083.1"/>
</dbReference>